<comment type="caution">
    <text evidence="2">The sequence shown here is derived from an EMBL/GenBank/DDBJ whole genome shotgun (WGS) entry which is preliminary data.</text>
</comment>
<dbReference type="RefSeq" id="WP_179797094.1">
    <property type="nucleotide sequence ID" value="NZ_BAABHP010000002.1"/>
</dbReference>
<name>A0A7Y9E2R1_9PSEU</name>
<keyword evidence="2" id="KW-0670">Pyruvate</keyword>
<reference evidence="2 3" key="1">
    <citation type="submission" date="2020-07" db="EMBL/GenBank/DDBJ databases">
        <title>Sequencing the genomes of 1000 actinobacteria strains.</title>
        <authorList>
            <person name="Klenk H.-P."/>
        </authorList>
    </citation>
    <scope>NUCLEOTIDE SEQUENCE [LARGE SCALE GENOMIC DNA]</scope>
    <source>
        <strain evidence="2 3">DSM 45772</strain>
    </source>
</reference>
<dbReference type="Gene3D" id="3.30.429.10">
    <property type="entry name" value="Macrophage Migration Inhibitory Factor"/>
    <property type="match status" value="1"/>
</dbReference>
<protein>
    <submittedName>
        <fullName evidence="2">Phenylpyruvate tautomerase PptA (4-oxalocrotonate tautomerase family)</fullName>
    </submittedName>
</protein>
<dbReference type="InterPro" id="IPR014347">
    <property type="entry name" value="Tautomerase/MIF_sf"/>
</dbReference>
<evidence type="ECO:0000313" key="2">
    <source>
        <dbReference type="EMBL" id="NYD39827.1"/>
    </source>
</evidence>
<dbReference type="Proteomes" id="UP000535890">
    <property type="component" value="Unassembled WGS sequence"/>
</dbReference>
<feature type="domain" description="Tautomerase cis-CaaD-like" evidence="1">
    <location>
        <begin position="1"/>
        <end position="58"/>
    </location>
</feature>
<keyword evidence="3" id="KW-1185">Reference proteome</keyword>
<gene>
    <name evidence="2" type="ORF">BJ983_005929</name>
</gene>
<organism evidence="2 3">
    <name type="scientific">Actinomycetospora corticicola</name>
    <dbReference type="NCBI Taxonomy" id="663602"/>
    <lineage>
        <taxon>Bacteria</taxon>
        <taxon>Bacillati</taxon>
        <taxon>Actinomycetota</taxon>
        <taxon>Actinomycetes</taxon>
        <taxon>Pseudonocardiales</taxon>
        <taxon>Pseudonocardiaceae</taxon>
        <taxon>Actinomycetospora</taxon>
    </lineage>
</organism>
<sequence>MPNYQFTVTAGSTSALRKKEIAEAITKAHCAVTGAPDYYVNCTFVEVPEDALWQAGNLLPGARMVGLIRERPEALKKELLLALGHAWAEATGEPFEAAAMGLVAVPGYQTLENGALLGEAEDD</sequence>
<evidence type="ECO:0000259" key="1">
    <source>
        <dbReference type="Pfam" id="PF14832"/>
    </source>
</evidence>
<evidence type="ECO:0000313" key="3">
    <source>
        <dbReference type="Proteomes" id="UP000535890"/>
    </source>
</evidence>
<proteinExistence type="predicted"/>
<dbReference type="AlphaFoldDB" id="A0A7Y9E2R1"/>
<dbReference type="Pfam" id="PF14832">
    <property type="entry name" value="Tautomerase_3"/>
    <property type="match status" value="1"/>
</dbReference>
<dbReference type="InterPro" id="IPR028116">
    <property type="entry name" value="Cis-CaaD-like"/>
</dbReference>
<accession>A0A7Y9E2R1</accession>
<dbReference type="EMBL" id="JACCBN010000001">
    <property type="protein sequence ID" value="NYD39827.1"/>
    <property type="molecule type" value="Genomic_DNA"/>
</dbReference>
<dbReference type="SUPFAM" id="SSF55331">
    <property type="entry name" value="Tautomerase/MIF"/>
    <property type="match status" value="1"/>
</dbReference>